<name>A0A1S7LIV9_MAGMO</name>
<gene>
    <name evidence="1" type="ORF">MAGMO_1911</name>
</gene>
<organism evidence="1">
    <name type="scientific">Magnetococcus massalia (strain MO-1)</name>
    <dbReference type="NCBI Taxonomy" id="451514"/>
    <lineage>
        <taxon>Bacteria</taxon>
        <taxon>Pseudomonadati</taxon>
        <taxon>Pseudomonadota</taxon>
        <taxon>Magnetococcia</taxon>
        <taxon>Magnetococcales</taxon>
        <taxon>Magnetococcaceae</taxon>
        <taxon>Magnetococcus</taxon>
    </lineage>
</organism>
<evidence type="ECO:0000313" key="1">
    <source>
        <dbReference type="EMBL" id="CRH06084.1"/>
    </source>
</evidence>
<accession>A0A1S7LIV9</accession>
<dbReference type="EMBL" id="LO017727">
    <property type="protein sequence ID" value="CRH06084.1"/>
    <property type="molecule type" value="Genomic_DNA"/>
</dbReference>
<sequence length="60" mass="7060">MGYSDVVVTFGKVKTASDDVLDQMSKVFSVKIKARGESFEKCRNERHRFIFRRRSLNFLE</sequence>
<proteinExistence type="predicted"/>
<protein>
    <submittedName>
        <fullName evidence="1">Uncharacterized protein</fullName>
    </submittedName>
</protein>
<dbReference type="AlphaFoldDB" id="A0A1S7LIV9"/>
<reference evidence="1" key="1">
    <citation type="submission" date="2015-04" db="EMBL/GenBank/DDBJ databases">
        <authorList>
            <person name="Syromyatnikov M.Y."/>
            <person name="Popov V.N."/>
        </authorList>
    </citation>
    <scope>NUCLEOTIDE SEQUENCE</scope>
    <source>
        <strain evidence="1">MO-1</strain>
    </source>
</reference>